<reference evidence="1" key="1">
    <citation type="submission" date="2014-10" db="EMBL/GenBank/DDBJ databases">
        <authorList>
            <person name="Liu L."/>
            <person name="Ji S."/>
            <person name="Ruan Z."/>
            <person name="Fu Y."/>
            <person name="Fu Y."/>
            <person name="Wang Y."/>
            <person name="Yu Y."/>
        </authorList>
    </citation>
    <scope>NUCLEOTIDE SEQUENCE</scope>
    <source>
        <strain evidence="1">A221</strain>
        <plasmid evidence="1">pAZJ221</plasmid>
    </source>
</reference>
<dbReference type="PATRIC" id="fig|470.1342.peg.3888"/>
<evidence type="ECO:0000313" key="1">
    <source>
        <dbReference type="EMBL" id="AJF79865.1"/>
    </source>
</evidence>
<geneLocation type="plasmid" evidence="1">
    <name>pAZJ221</name>
</geneLocation>
<protein>
    <submittedName>
        <fullName evidence="1">Uncharacterized protein</fullName>
    </submittedName>
</protein>
<keyword evidence="1" id="KW-0614">Plasmid</keyword>
<accession>A0A0C4Y4H6</accession>
<reference evidence="1" key="2">
    <citation type="journal article" date="2015" name="Antimicrob. Agents Chemother.">
        <title>Dissemination of blaOXA-23 in Acinetobacter spp. in China: Main Roles of Conjugative Plasmid pAZJ221 and Transposon Tn2009.</title>
        <authorList>
            <person name="Liu L.L."/>
            <person name="Ji S.J."/>
            <person name="Ruan Z."/>
            <person name="Fu Y."/>
            <person name="Fu Y.Q."/>
            <person name="Wang Y.F."/>
            <person name="Yu Y.S."/>
        </authorList>
    </citation>
    <scope>NUCLEOTIDE SEQUENCE</scope>
    <source>
        <strain evidence="1">A221</strain>
        <plasmid evidence="1">pAZJ221</plasmid>
    </source>
</reference>
<proteinExistence type="predicted"/>
<gene>
    <name evidence="1" type="ORF">NG19_0029</name>
</gene>
<name>A0A0C4Y4H6_ACIBA</name>
<dbReference type="AlphaFoldDB" id="A0A0C4Y4H6"/>
<dbReference type="EMBL" id="KM922672">
    <property type="protein sequence ID" value="AJF79865.1"/>
    <property type="molecule type" value="Genomic_DNA"/>
</dbReference>
<organism evidence="1">
    <name type="scientific">Acinetobacter baumannii</name>
    <dbReference type="NCBI Taxonomy" id="470"/>
    <lineage>
        <taxon>Bacteria</taxon>
        <taxon>Pseudomonadati</taxon>
        <taxon>Pseudomonadota</taxon>
        <taxon>Gammaproteobacteria</taxon>
        <taxon>Moraxellales</taxon>
        <taxon>Moraxellaceae</taxon>
        <taxon>Acinetobacter</taxon>
        <taxon>Acinetobacter calcoaceticus/baumannii complex</taxon>
    </lineage>
</organism>
<sequence length="37" mass="4357">MAYGVYMKSQINENTYILIVELSNILKIKQGFNYENN</sequence>